<evidence type="ECO:0000256" key="1">
    <source>
        <dbReference type="ARBA" id="ARBA00023015"/>
    </source>
</evidence>
<evidence type="ECO:0000256" key="2">
    <source>
        <dbReference type="ARBA" id="ARBA00023125"/>
    </source>
</evidence>
<organism evidence="6 7">
    <name type="scientific">Intrasporangium chromatireducens Q5-1</name>
    <dbReference type="NCBI Taxonomy" id="584657"/>
    <lineage>
        <taxon>Bacteria</taxon>
        <taxon>Bacillati</taxon>
        <taxon>Actinomycetota</taxon>
        <taxon>Actinomycetes</taxon>
        <taxon>Micrococcales</taxon>
        <taxon>Intrasporangiaceae</taxon>
        <taxon>Intrasporangium</taxon>
    </lineage>
</organism>
<reference evidence="7" key="1">
    <citation type="submission" date="2013-08" db="EMBL/GenBank/DDBJ databases">
        <title>Intrasporangium oryzae NRRL B-24470.</title>
        <authorList>
            <person name="Liu H."/>
            <person name="Wang G."/>
        </authorList>
    </citation>
    <scope>NUCLEOTIDE SEQUENCE [LARGE SCALE GENOMIC DNA]</scope>
    <source>
        <strain evidence="7">Q5-1</strain>
    </source>
</reference>
<comment type="caution">
    <text evidence="6">The sequence shown here is derived from an EMBL/GenBank/DDBJ whole genome shotgun (WGS) entry which is preliminary data.</text>
</comment>
<dbReference type="EMBL" id="AWQS01000123">
    <property type="protein sequence ID" value="EWT05328.1"/>
    <property type="molecule type" value="Genomic_DNA"/>
</dbReference>
<evidence type="ECO:0000259" key="5">
    <source>
        <dbReference type="PROSITE" id="PS50977"/>
    </source>
</evidence>
<evidence type="ECO:0000313" key="6">
    <source>
        <dbReference type="EMBL" id="EWT05328.1"/>
    </source>
</evidence>
<dbReference type="InterPro" id="IPR036271">
    <property type="entry name" value="Tet_transcr_reg_TetR-rel_C_sf"/>
</dbReference>
<dbReference type="AlphaFoldDB" id="W9GKH6"/>
<sequence length="185" mass="21044">MARDETEQRLETAALTLLRHEGVLAGLNLRAAADAAGVNRGNVYHYFGSRRQLLQSALRRRLSMNVRTVSRQVHPTLKQQFSWMFTYLIRQREAIDMTALLVLDGDKDVLVMQFRDEILEALARLQESGEIAPDIDLSVLHVYITSLARGYVLHREHLAREVGRKVGDLDKQLMALAVRMLPALQ</sequence>
<dbReference type="OrthoDB" id="8479950at2"/>
<gene>
    <name evidence="6" type="ORF">N864_05405</name>
</gene>
<dbReference type="PROSITE" id="PS50977">
    <property type="entry name" value="HTH_TETR_2"/>
    <property type="match status" value="1"/>
</dbReference>
<evidence type="ECO:0000313" key="7">
    <source>
        <dbReference type="Proteomes" id="UP000019494"/>
    </source>
</evidence>
<dbReference type="PANTHER" id="PTHR30055:SF234">
    <property type="entry name" value="HTH-TYPE TRANSCRIPTIONAL REGULATOR BETI"/>
    <property type="match status" value="1"/>
</dbReference>
<name>W9GKH6_9MICO</name>
<dbReference type="GO" id="GO:0000976">
    <property type="term" value="F:transcription cis-regulatory region binding"/>
    <property type="evidence" value="ECO:0007669"/>
    <property type="project" value="TreeGrafter"/>
</dbReference>
<keyword evidence="3" id="KW-0804">Transcription</keyword>
<dbReference type="SUPFAM" id="SSF48498">
    <property type="entry name" value="Tetracyclin repressor-like, C-terminal domain"/>
    <property type="match status" value="1"/>
</dbReference>
<keyword evidence="7" id="KW-1185">Reference proteome</keyword>
<dbReference type="PANTHER" id="PTHR30055">
    <property type="entry name" value="HTH-TYPE TRANSCRIPTIONAL REGULATOR RUTR"/>
    <property type="match status" value="1"/>
</dbReference>
<proteinExistence type="predicted"/>
<evidence type="ECO:0000256" key="3">
    <source>
        <dbReference type="ARBA" id="ARBA00023163"/>
    </source>
</evidence>
<dbReference type="InterPro" id="IPR009057">
    <property type="entry name" value="Homeodomain-like_sf"/>
</dbReference>
<feature type="domain" description="HTH tetR-type" evidence="5">
    <location>
        <begin position="4"/>
        <end position="65"/>
    </location>
</feature>
<evidence type="ECO:0000256" key="4">
    <source>
        <dbReference type="PROSITE-ProRule" id="PRU00335"/>
    </source>
</evidence>
<dbReference type="Proteomes" id="UP000019494">
    <property type="component" value="Unassembled WGS sequence"/>
</dbReference>
<accession>W9GKH6</accession>
<dbReference type="InterPro" id="IPR001647">
    <property type="entry name" value="HTH_TetR"/>
</dbReference>
<dbReference type="InterPro" id="IPR050109">
    <property type="entry name" value="HTH-type_TetR-like_transc_reg"/>
</dbReference>
<keyword evidence="1" id="KW-0805">Transcription regulation</keyword>
<keyword evidence="2 4" id="KW-0238">DNA-binding</keyword>
<feature type="DNA-binding region" description="H-T-H motif" evidence="4">
    <location>
        <begin position="28"/>
        <end position="47"/>
    </location>
</feature>
<dbReference type="Gene3D" id="1.10.357.10">
    <property type="entry name" value="Tetracycline Repressor, domain 2"/>
    <property type="match status" value="1"/>
</dbReference>
<protein>
    <recommendedName>
        <fullName evidence="5">HTH tetR-type domain-containing protein</fullName>
    </recommendedName>
</protein>
<dbReference type="RefSeq" id="WP_051518586.1">
    <property type="nucleotide sequence ID" value="NZ_AWQS01000123.1"/>
</dbReference>
<dbReference type="GO" id="GO:0003700">
    <property type="term" value="F:DNA-binding transcription factor activity"/>
    <property type="evidence" value="ECO:0007669"/>
    <property type="project" value="TreeGrafter"/>
</dbReference>
<dbReference type="Pfam" id="PF00440">
    <property type="entry name" value="TetR_N"/>
    <property type="match status" value="1"/>
</dbReference>
<dbReference type="SUPFAM" id="SSF46689">
    <property type="entry name" value="Homeodomain-like"/>
    <property type="match status" value="1"/>
</dbReference>